<dbReference type="EMBL" id="JAAAUY010001374">
    <property type="protein sequence ID" value="KAF9323063.1"/>
    <property type="molecule type" value="Genomic_DNA"/>
</dbReference>
<dbReference type="AlphaFoldDB" id="A0A9P5SCQ7"/>
<reference evidence="1" key="1">
    <citation type="journal article" date="2020" name="Fungal Divers.">
        <title>Resolving the Mortierellaceae phylogeny through synthesis of multi-gene phylogenetics and phylogenomics.</title>
        <authorList>
            <person name="Vandepol N."/>
            <person name="Liber J."/>
            <person name="Desiro A."/>
            <person name="Na H."/>
            <person name="Kennedy M."/>
            <person name="Barry K."/>
            <person name="Grigoriev I.V."/>
            <person name="Miller A.N."/>
            <person name="O'Donnell K."/>
            <person name="Stajich J.E."/>
            <person name="Bonito G."/>
        </authorList>
    </citation>
    <scope>NUCLEOTIDE SEQUENCE</scope>
    <source>
        <strain evidence="1">NVP1</strain>
    </source>
</reference>
<dbReference type="Proteomes" id="UP000696485">
    <property type="component" value="Unassembled WGS sequence"/>
</dbReference>
<sequence>MRHVKFSLIDGTDTVPLAGPLPASLAVFNSATGPLYKLQVCRKLEHFDKDRDKGSLDIMFYVDLEPPMPAIPNSHSLCIINKCKSSQSTYLAHGSVWCCGVKIDLIINCYKEVDIKLSYVNVEDFKSRFVDSGRYTVAVLADVDISHDRLVEIAVGVFEESFFEYRITSKNCLAYMETLARRLVHFRRGRLPGCDIVRRLNSGVTEQERDELQNCINHYLNVDYRISAFHTKSWRERFVHWISRRGVEGNVVLVNPQ</sequence>
<organism evidence="1 2">
    <name type="scientific">Podila minutissima</name>
    <dbReference type="NCBI Taxonomy" id="64525"/>
    <lineage>
        <taxon>Eukaryota</taxon>
        <taxon>Fungi</taxon>
        <taxon>Fungi incertae sedis</taxon>
        <taxon>Mucoromycota</taxon>
        <taxon>Mortierellomycotina</taxon>
        <taxon>Mortierellomycetes</taxon>
        <taxon>Mortierellales</taxon>
        <taxon>Mortierellaceae</taxon>
        <taxon>Podila</taxon>
    </lineage>
</organism>
<gene>
    <name evidence="1" type="ORF">BG006_001795</name>
</gene>
<accession>A0A9P5SCQ7</accession>
<name>A0A9P5SCQ7_9FUNG</name>
<protein>
    <submittedName>
        <fullName evidence="1">Uncharacterized protein</fullName>
    </submittedName>
</protein>
<comment type="caution">
    <text evidence="1">The sequence shown here is derived from an EMBL/GenBank/DDBJ whole genome shotgun (WGS) entry which is preliminary data.</text>
</comment>
<evidence type="ECO:0000313" key="2">
    <source>
        <dbReference type="Proteomes" id="UP000696485"/>
    </source>
</evidence>
<proteinExistence type="predicted"/>
<keyword evidence="2" id="KW-1185">Reference proteome</keyword>
<evidence type="ECO:0000313" key="1">
    <source>
        <dbReference type="EMBL" id="KAF9323063.1"/>
    </source>
</evidence>